<keyword evidence="2" id="KW-0804">Transcription</keyword>
<reference evidence="5 6" key="1">
    <citation type="journal article" date="2015" name="ISME J.">
        <title>Draft Genome Sequence of Streptomyces incarnatus NRRL8089, which Produces the Nucleoside Antibiotic Sinefungin.</title>
        <authorList>
            <person name="Oshima K."/>
            <person name="Hattori M."/>
            <person name="Shimizu H."/>
            <person name="Fukuda K."/>
            <person name="Nemoto M."/>
            <person name="Inagaki K."/>
            <person name="Tamura T."/>
        </authorList>
    </citation>
    <scope>NUCLEOTIDE SEQUENCE [LARGE SCALE GENOMIC DNA]</scope>
    <source>
        <strain evidence="5 6">NRRL 8089</strain>
    </source>
</reference>
<dbReference type="InterPro" id="IPR029016">
    <property type="entry name" value="GAF-like_dom_sf"/>
</dbReference>
<sequence length="256" mass="27674">MLEETSETREAPSIVHDVSIAAAVGRGALPRRLCTAFTAGMGAQRAALSLLPSLDHWQLLCATDESALLGEAVQFTRAVGPSINAALEMRPVLVSGLQNSHSSAGSHLADEVPDVEQVLALPLNERRTPIGVMSLYYTRPKQVTVPQLAQAQRAADVALDALLRWRRVHASSGCRRPVWKSDTRAARWHRIHRAAGCVAAREDCSTAEALAWLQAVSARDGLSLLEVADGLLQPSADEELGLRRQGSRPTETERRA</sequence>
<dbReference type="InterPro" id="IPR036388">
    <property type="entry name" value="WH-like_DNA-bd_sf"/>
</dbReference>
<dbReference type="InterPro" id="IPR003018">
    <property type="entry name" value="GAF"/>
</dbReference>
<dbReference type="SUPFAM" id="SSF55781">
    <property type="entry name" value="GAF domain-like"/>
    <property type="match status" value="1"/>
</dbReference>
<evidence type="ECO:0000313" key="5">
    <source>
        <dbReference type="EMBL" id="AKJ09558.1"/>
    </source>
</evidence>
<accession>A0ABN4GD65</accession>
<dbReference type="RefSeq" id="WP_208897719.1">
    <property type="nucleotide sequence ID" value="NZ_CP011497.1"/>
</dbReference>
<dbReference type="Proteomes" id="UP000035366">
    <property type="component" value="Chromosome"/>
</dbReference>
<protein>
    <recommendedName>
        <fullName evidence="7">ANTAR domain-containing protein</fullName>
    </recommendedName>
</protein>
<dbReference type="Gene3D" id="1.10.10.10">
    <property type="entry name" value="Winged helix-like DNA-binding domain superfamily/Winged helix DNA-binding domain"/>
    <property type="match status" value="1"/>
</dbReference>
<dbReference type="EMBL" id="CP011497">
    <property type="protein sequence ID" value="AKJ09558.1"/>
    <property type="molecule type" value="Genomic_DNA"/>
</dbReference>
<organism evidence="5 6">
    <name type="scientific">Streptomyces incarnatus</name>
    <dbReference type="NCBI Taxonomy" id="665007"/>
    <lineage>
        <taxon>Bacteria</taxon>
        <taxon>Bacillati</taxon>
        <taxon>Actinomycetota</taxon>
        <taxon>Actinomycetes</taxon>
        <taxon>Kitasatosporales</taxon>
        <taxon>Streptomycetaceae</taxon>
        <taxon>Streptomyces</taxon>
    </lineage>
</organism>
<dbReference type="Pfam" id="PF03861">
    <property type="entry name" value="ANTAR"/>
    <property type="match status" value="1"/>
</dbReference>
<gene>
    <name evidence="5" type="ORF">ABB07_05855</name>
</gene>
<evidence type="ECO:0000256" key="2">
    <source>
        <dbReference type="ARBA" id="ARBA00023163"/>
    </source>
</evidence>
<feature type="domain" description="ANTAR" evidence="4">
    <location>
        <begin position="190"/>
        <end position="231"/>
    </location>
</feature>
<name>A0ABN4GD65_9ACTN</name>
<dbReference type="Pfam" id="PF01590">
    <property type="entry name" value="GAF"/>
    <property type="match status" value="1"/>
</dbReference>
<evidence type="ECO:0000313" key="6">
    <source>
        <dbReference type="Proteomes" id="UP000035366"/>
    </source>
</evidence>
<keyword evidence="1" id="KW-0805">Transcription regulation</keyword>
<keyword evidence="6" id="KW-1185">Reference proteome</keyword>
<evidence type="ECO:0000259" key="4">
    <source>
        <dbReference type="Pfam" id="PF03861"/>
    </source>
</evidence>
<evidence type="ECO:0000259" key="3">
    <source>
        <dbReference type="Pfam" id="PF01590"/>
    </source>
</evidence>
<dbReference type="InterPro" id="IPR005561">
    <property type="entry name" value="ANTAR"/>
</dbReference>
<feature type="domain" description="GAF" evidence="3">
    <location>
        <begin position="40"/>
        <end position="157"/>
    </location>
</feature>
<proteinExistence type="predicted"/>
<dbReference type="Gene3D" id="3.30.450.40">
    <property type="match status" value="1"/>
</dbReference>
<evidence type="ECO:0008006" key="7">
    <source>
        <dbReference type="Google" id="ProtNLM"/>
    </source>
</evidence>
<evidence type="ECO:0000256" key="1">
    <source>
        <dbReference type="ARBA" id="ARBA00023015"/>
    </source>
</evidence>